<dbReference type="Pfam" id="PF02368">
    <property type="entry name" value="Big_2"/>
    <property type="match status" value="1"/>
</dbReference>
<dbReference type="Pfam" id="PF00415">
    <property type="entry name" value="RCC1"/>
    <property type="match status" value="1"/>
</dbReference>
<keyword evidence="2" id="KW-0812">Transmembrane</keyword>
<dbReference type="EMBL" id="PEBK01000003">
    <property type="protein sequence ID" value="PJM75580.1"/>
    <property type="molecule type" value="Genomic_DNA"/>
</dbReference>
<dbReference type="SUPFAM" id="SSF50985">
    <property type="entry name" value="RCC1/BLIP-II"/>
    <property type="match status" value="1"/>
</dbReference>
<comment type="caution">
    <text evidence="4">The sequence shown here is derived from an EMBL/GenBank/DDBJ whole genome shotgun (WGS) entry which is preliminary data.</text>
</comment>
<evidence type="ECO:0000313" key="5">
    <source>
        <dbReference type="Proteomes" id="UP000231451"/>
    </source>
</evidence>
<dbReference type="InterPro" id="IPR043708">
    <property type="entry name" value="DUF5648"/>
</dbReference>
<evidence type="ECO:0000256" key="2">
    <source>
        <dbReference type="SAM" id="Phobius"/>
    </source>
</evidence>
<dbReference type="InterPro" id="IPR008964">
    <property type="entry name" value="Invasin/intimin_cell_adhesion"/>
</dbReference>
<dbReference type="SUPFAM" id="SSF49373">
    <property type="entry name" value="Invasin/intimin cell-adhesion fragments"/>
    <property type="match status" value="1"/>
</dbReference>
<evidence type="ECO:0000259" key="3">
    <source>
        <dbReference type="SMART" id="SM00635"/>
    </source>
</evidence>
<dbReference type="PROSITE" id="PS50012">
    <property type="entry name" value="RCC1_3"/>
    <property type="match status" value="1"/>
</dbReference>
<dbReference type="InterPro" id="IPR003343">
    <property type="entry name" value="Big_2"/>
</dbReference>
<dbReference type="InterPro" id="IPR009091">
    <property type="entry name" value="RCC1/BLIP-II"/>
</dbReference>
<keyword evidence="2" id="KW-1133">Transmembrane helix</keyword>
<dbReference type="Gene3D" id="2.130.10.30">
    <property type="entry name" value="Regulator of chromosome condensation 1/beta-lactamase-inhibitor protein II"/>
    <property type="match status" value="1"/>
</dbReference>
<keyword evidence="2" id="KW-0472">Membrane</keyword>
<dbReference type="PANTHER" id="PTHR22870:SF360">
    <property type="entry name" value="ULTRAVIOLET-B RECEPTOR UVR8"/>
    <property type="match status" value="1"/>
</dbReference>
<organism evidence="4 5">
    <name type="scientific">Bifidobacterium simiarum</name>
    <dbReference type="NCBI Taxonomy" id="2045441"/>
    <lineage>
        <taxon>Bacteria</taxon>
        <taxon>Bacillati</taxon>
        <taxon>Actinomycetota</taxon>
        <taxon>Actinomycetes</taxon>
        <taxon>Bifidobacteriales</taxon>
        <taxon>Bifidobacteriaceae</taxon>
        <taxon>Bifidobacterium</taxon>
    </lineage>
</organism>
<dbReference type="InterPro" id="IPR051210">
    <property type="entry name" value="Ub_ligase/GEF_domain"/>
</dbReference>
<gene>
    <name evidence="4" type="ORF">CSQ87_03930</name>
</gene>
<keyword evidence="5" id="KW-1185">Reference proteome</keyword>
<proteinExistence type="predicted"/>
<sequence>MMRLYAVQPDGEALRYASLCQSFRDCSSYQRKKTGMNRDRGRGLSGVMLKGMIALVCAVATLLASNVLVGTANAASKLPAKPVQIAANYEDSDPDVTAAPNVLLSDGTVWTMNANLVTYQRKGLTGIKRITSDTRALARNGDMVNLIDGKTLLSGVAESTFNEDTNGIVVRTNGTVSVPVGGYPTKYLPVSGLSGVRSVSVDSTNKVAYATLSDGGVVRFSTRLPADAADRTSLNLGATRVSGLSGVRSVTAGNGYYLALMANGTVKASGRNHVGQLGLGDRKDRSTPVTVPGLSGVKTISTTTESSTDYGTSYTLSGNGRVYTWGAGDYGQLGHAYSYADHGTTGSVSPTPVDGLTNVRTLYAQSTNDLNPRAMAITADGKVHSWGVGFASNLPQYGLSGAKLDDFSRVSNAIGITAAPTDGQAFTAFVLTDDGSIYACGRSTYGVTGSNIATRTPFGDNVQGGTSTDDSKAKVSSSLTYTSSPAWFSNGEYIGSKIPMSITVTNEQASDKHEDRSLTISSAKVTLPKGLSFSQNKEERVRDVKGLLNPVTLKPYKSVTAKFDVYILDSYLHTYVQSFDASAAIVTTAGKASAKASLPVSRSNADFTLVRRIEQWDANADVSSELNKLSDETMTQLWYNRYSVAAQSQHMDVLSGMWNLIDAATKGSLVSSRNMTQDEAKSLILATLYDSDDLITGASRDNFIEEFNDAARQWAQDQLKQNTSEEQRTGLKILAAALASPKVAQEQYKSFSDYADQVKAVYDKVASDQEKINDPVRINRMFGSTFQQMQRAQNFLQRFNRLSRVAELYGKASDKVEKLGKINDYLNKAKDLNDSWNNIQRLMEMQDRVGMYVAILSSMQKKATIPAVRAAAGDAATTIQLNGDKFVDEFFGYLDGKASEEIDKKINEWVARKLPYVAIAQVTSTAMTSTLLKSTVNAAATAKTMRIQTDIAYALAMRYNTSMRSFEQERTDPVAKLNDAKSVLYSLAMLLKIHEKGEKTFSDPSFAKGNGGWAQPAQRDNAAINAKEIQTLEKNLIAPDSTWYSNSPHLWYATVLCPLNVEVRRSGRLVASLTNQAGSVDNADGHFETIVRNGDAKKMMVLYGAPGEYSFTLKGTGHGTATIDTDVQNGGKRVEHRSQYLTVTPNSRFTVSSVRADGNYGVQLDANGDGKPESTSNAVLLNQGKITVPTGVTLSAKTMSLTVGQTASVGVSITPANATLAGVQWSSSDPKVASVDVSGKILGLRNGTATITAKSGTASATLTVTVGKKEIAKQVPVYRVYNRNSGLHHYTINKAENDMLVRLGWRDENRGGSAFITVSKDTPGAKPVYREYNRRSGNHNWTLNKKEHDMLVRLGWKDEGIAWYTSPTGRDVYRLYNPKPYHKPKNGRGNGGGEHVYTTSYAEYRAVVAAGWRGEGVAWKSL</sequence>
<feature type="transmembrane region" description="Helical" evidence="2">
    <location>
        <begin position="47"/>
        <end position="69"/>
    </location>
</feature>
<dbReference type="Pfam" id="PF18885">
    <property type="entry name" value="DUF5648"/>
    <property type="match status" value="1"/>
</dbReference>
<evidence type="ECO:0000256" key="1">
    <source>
        <dbReference type="ARBA" id="ARBA00022737"/>
    </source>
</evidence>
<accession>A0A2M9HFI0</accession>
<feature type="domain" description="BIG2" evidence="3">
    <location>
        <begin position="1188"/>
        <end position="1265"/>
    </location>
</feature>
<name>A0A2M9HFI0_9BIFI</name>
<dbReference type="Pfam" id="PF13540">
    <property type="entry name" value="RCC1_2"/>
    <property type="match status" value="1"/>
</dbReference>
<dbReference type="InterPro" id="IPR000408">
    <property type="entry name" value="Reg_chr_condens"/>
</dbReference>
<keyword evidence="1" id="KW-0677">Repeat</keyword>
<dbReference type="PANTHER" id="PTHR22870">
    <property type="entry name" value="REGULATOR OF CHROMOSOME CONDENSATION"/>
    <property type="match status" value="1"/>
</dbReference>
<dbReference type="SMART" id="SM00635">
    <property type="entry name" value="BID_2"/>
    <property type="match status" value="1"/>
</dbReference>
<dbReference type="Proteomes" id="UP000231451">
    <property type="component" value="Unassembled WGS sequence"/>
</dbReference>
<protein>
    <recommendedName>
        <fullName evidence="3">BIG2 domain-containing protein</fullName>
    </recommendedName>
</protein>
<dbReference type="Gene3D" id="2.60.40.1080">
    <property type="match status" value="1"/>
</dbReference>
<reference evidence="4 5" key="1">
    <citation type="submission" date="2017-10" db="EMBL/GenBank/DDBJ databases">
        <title>Draft genome sequences of strains TRE 1, TRE 9, TRE H and TRI 7, isolated from tamarins, belonging to four potential novel Bifidobacterium species.</title>
        <authorList>
            <person name="Mattarelli P."/>
            <person name="Modesto M."/>
            <person name="Puglisi E."/>
            <person name="Morelli L."/>
            <person name="Spezio C."/>
            <person name="Bonetti A."/>
            <person name="Sandri C."/>
        </authorList>
    </citation>
    <scope>NUCLEOTIDE SEQUENCE [LARGE SCALE GENOMIC DNA]</scope>
    <source>
        <strain evidence="5">TRI7</strain>
    </source>
</reference>
<evidence type="ECO:0000313" key="4">
    <source>
        <dbReference type="EMBL" id="PJM75580.1"/>
    </source>
</evidence>
<dbReference type="OrthoDB" id="9796385at2"/>